<keyword evidence="1" id="KW-0812">Transmembrane</keyword>
<feature type="transmembrane region" description="Helical" evidence="1">
    <location>
        <begin position="7"/>
        <end position="26"/>
    </location>
</feature>
<feature type="transmembrane region" description="Helical" evidence="1">
    <location>
        <begin position="188"/>
        <end position="221"/>
    </location>
</feature>
<evidence type="ECO:0000256" key="1">
    <source>
        <dbReference type="SAM" id="Phobius"/>
    </source>
</evidence>
<dbReference type="EMBL" id="UOED01000124">
    <property type="protein sequence ID" value="VAV98162.1"/>
    <property type="molecule type" value="Genomic_DNA"/>
</dbReference>
<evidence type="ECO:0000313" key="2">
    <source>
        <dbReference type="EMBL" id="VAV98162.1"/>
    </source>
</evidence>
<feature type="transmembrane region" description="Helical" evidence="1">
    <location>
        <begin position="92"/>
        <end position="115"/>
    </location>
</feature>
<name>A0A3B0S2Y3_9ZZZZ</name>
<sequence length="248" mass="27697">MAARPRITVIAALATIVVLAWAYLFHLARDMSGMRASEMALSGNMIWTPIDFIMMFLMWAVMMVGMMIPSAMPAIVIFDKWNMSRKTDGQSFGTTGLFTAGYIIAWVIFSLFATLSQWALDQSGWLDPMMESKSPYLGAILLISAGLYQLTPYKDVCLTHCQSPIEFIGKHWKPGGIEAFKLGVRHGIYCIGCCWLIMGLLFFFGVMNLIWIFILGLFVLLEKLVIFNQWINGAVSGILITSGIILLI</sequence>
<keyword evidence="1" id="KW-1133">Transmembrane helix</keyword>
<protein>
    <recommendedName>
        <fullName evidence="3">Transmembrane protein</fullName>
    </recommendedName>
</protein>
<gene>
    <name evidence="2" type="ORF">MNBD_ALPHA02-2359</name>
</gene>
<keyword evidence="1" id="KW-0472">Membrane</keyword>
<feature type="transmembrane region" description="Helical" evidence="1">
    <location>
        <begin position="227"/>
        <end position="247"/>
    </location>
</feature>
<feature type="transmembrane region" description="Helical" evidence="1">
    <location>
        <begin position="46"/>
        <end position="71"/>
    </location>
</feature>
<dbReference type="AlphaFoldDB" id="A0A3B0S2Y3"/>
<reference evidence="2" key="1">
    <citation type="submission" date="2018-06" db="EMBL/GenBank/DDBJ databases">
        <authorList>
            <person name="Zhirakovskaya E."/>
        </authorList>
    </citation>
    <scope>NUCLEOTIDE SEQUENCE</scope>
</reference>
<organism evidence="2">
    <name type="scientific">hydrothermal vent metagenome</name>
    <dbReference type="NCBI Taxonomy" id="652676"/>
    <lineage>
        <taxon>unclassified sequences</taxon>
        <taxon>metagenomes</taxon>
        <taxon>ecological metagenomes</taxon>
    </lineage>
</organism>
<dbReference type="InterPro" id="IPR018688">
    <property type="entry name" value="PpoB2-like"/>
</dbReference>
<dbReference type="Pfam" id="PF09948">
    <property type="entry name" value="PpoB2"/>
    <property type="match status" value="1"/>
</dbReference>
<accession>A0A3B0S2Y3</accession>
<evidence type="ECO:0008006" key="3">
    <source>
        <dbReference type="Google" id="ProtNLM"/>
    </source>
</evidence>
<proteinExistence type="predicted"/>
<feature type="transmembrane region" description="Helical" evidence="1">
    <location>
        <begin position="135"/>
        <end position="153"/>
    </location>
</feature>